<reference evidence="3" key="1">
    <citation type="submission" date="2021-02" db="EMBL/GenBank/DDBJ databases">
        <authorList>
            <person name="Nowell W R."/>
        </authorList>
    </citation>
    <scope>NUCLEOTIDE SEQUENCE</scope>
</reference>
<name>A0A813V803_9BILA</name>
<dbReference type="EMBL" id="CAJNOG010000045">
    <property type="protein sequence ID" value="CAF0833707.1"/>
    <property type="molecule type" value="Genomic_DNA"/>
</dbReference>
<evidence type="ECO:0000259" key="2">
    <source>
        <dbReference type="PROSITE" id="PS50010"/>
    </source>
</evidence>
<evidence type="ECO:0000256" key="1">
    <source>
        <dbReference type="SAM" id="MobiDB-lite"/>
    </source>
</evidence>
<proteinExistence type="predicted"/>
<dbReference type="Proteomes" id="UP000663845">
    <property type="component" value="Unassembled WGS sequence"/>
</dbReference>
<dbReference type="Gene3D" id="1.20.900.10">
    <property type="entry name" value="Dbl homology (DH) domain"/>
    <property type="match status" value="1"/>
</dbReference>
<sequence>MKFCCTSGISSKPRKSLNKNNEKKMKKPKEKINHSLSSSSSIYYTNMSIPHIKKYDSGFSETATTLSSSSIEHSETILEQILSFEKNYYENLKQYIIKYSRPLRRYLNSDEIVDLFQNIEKISAISESIIRQGEKLLDNTDNISNISISMIYQSWSGVMIDSYNSYLSRSIQAQNALKQYENKIAYFLQFPIEYIEQEITAFILSPIRHICLLNDLFQSVITEHSPSTNNIDWKIIEVITEHSPSTNNIDWKIIEDVRLLARQAHVILQSSCINQHDNTVLTLESSIYCAPNVTLETSQDTTLQSEILPTIVLHRTNKEPWEPKQLELSNLRLNLTEIDRTNISSSSSITTSLCLANVVHIQEDCVNKELRLIVARTIKKSSKAASVKMLCIHLRFEHKNEYFIWFQQLTNAVQQAKDQSWTNKNELVI</sequence>
<evidence type="ECO:0000313" key="4">
    <source>
        <dbReference type="Proteomes" id="UP000663845"/>
    </source>
</evidence>
<feature type="domain" description="DH" evidence="2">
    <location>
        <begin position="73"/>
        <end position="237"/>
    </location>
</feature>
<gene>
    <name evidence="3" type="ORF">JYZ213_LOCUS6975</name>
</gene>
<evidence type="ECO:0000313" key="3">
    <source>
        <dbReference type="EMBL" id="CAF0833707.1"/>
    </source>
</evidence>
<comment type="caution">
    <text evidence="3">The sequence shown here is derived from an EMBL/GenBank/DDBJ whole genome shotgun (WGS) entry which is preliminary data.</text>
</comment>
<accession>A0A813V803</accession>
<dbReference type="AlphaFoldDB" id="A0A813V803"/>
<dbReference type="PROSITE" id="PS50010">
    <property type="entry name" value="DH_2"/>
    <property type="match status" value="1"/>
</dbReference>
<dbReference type="SUPFAM" id="SSF48065">
    <property type="entry name" value="DBL homology domain (DH-domain)"/>
    <property type="match status" value="1"/>
</dbReference>
<feature type="region of interest" description="Disordered" evidence="1">
    <location>
        <begin position="5"/>
        <end position="34"/>
    </location>
</feature>
<dbReference type="InterPro" id="IPR035899">
    <property type="entry name" value="DBL_dom_sf"/>
</dbReference>
<dbReference type="InterPro" id="IPR000219">
    <property type="entry name" value="DH_dom"/>
</dbReference>
<dbReference type="Pfam" id="PF00621">
    <property type="entry name" value="RhoGEF"/>
    <property type="match status" value="1"/>
</dbReference>
<organism evidence="3 4">
    <name type="scientific">Adineta steineri</name>
    <dbReference type="NCBI Taxonomy" id="433720"/>
    <lineage>
        <taxon>Eukaryota</taxon>
        <taxon>Metazoa</taxon>
        <taxon>Spiralia</taxon>
        <taxon>Gnathifera</taxon>
        <taxon>Rotifera</taxon>
        <taxon>Eurotatoria</taxon>
        <taxon>Bdelloidea</taxon>
        <taxon>Adinetida</taxon>
        <taxon>Adinetidae</taxon>
        <taxon>Adineta</taxon>
    </lineage>
</organism>
<dbReference type="GO" id="GO:0005085">
    <property type="term" value="F:guanyl-nucleotide exchange factor activity"/>
    <property type="evidence" value="ECO:0007669"/>
    <property type="project" value="InterPro"/>
</dbReference>
<protein>
    <recommendedName>
        <fullName evidence="2">DH domain-containing protein</fullName>
    </recommendedName>
</protein>